<evidence type="ECO:0000259" key="6">
    <source>
        <dbReference type="PROSITE" id="PS50893"/>
    </source>
</evidence>
<dbReference type="InterPro" id="IPR017871">
    <property type="entry name" value="ABC_transporter-like_CS"/>
</dbReference>
<dbReference type="InterPro" id="IPR027417">
    <property type="entry name" value="P-loop_NTPase"/>
</dbReference>
<protein>
    <submittedName>
        <fullName evidence="7">ABC transporter ATP-binding protein</fullName>
    </submittedName>
</protein>
<organism evidence="7 8">
    <name type="scientific">Microvirga alba</name>
    <dbReference type="NCBI Taxonomy" id="2791025"/>
    <lineage>
        <taxon>Bacteria</taxon>
        <taxon>Pseudomonadati</taxon>
        <taxon>Pseudomonadota</taxon>
        <taxon>Alphaproteobacteria</taxon>
        <taxon>Hyphomicrobiales</taxon>
        <taxon>Methylobacteriaceae</taxon>
        <taxon>Microvirga</taxon>
    </lineage>
</organism>
<dbReference type="PROSITE" id="PS00211">
    <property type="entry name" value="ABC_TRANSPORTER_1"/>
    <property type="match status" value="1"/>
</dbReference>
<comment type="caution">
    <text evidence="7">The sequence shown here is derived from an EMBL/GenBank/DDBJ whole genome shotgun (WGS) entry which is preliminary data.</text>
</comment>
<dbReference type="AlphaFoldDB" id="A0A931BIW7"/>
<evidence type="ECO:0000256" key="2">
    <source>
        <dbReference type="ARBA" id="ARBA00005417"/>
    </source>
</evidence>
<keyword evidence="5 7" id="KW-0067">ATP-binding</keyword>
<keyword evidence="3" id="KW-0813">Transport</keyword>
<dbReference type="Pfam" id="PF00005">
    <property type="entry name" value="ABC_tran"/>
    <property type="match status" value="1"/>
</dbReference>
<evidence type="ECO:0000256" key="3">
    <source>
        <dbReference type="ARBA" id="ARBA00022448"/>
    </source>
</evidence>
<evidence type="ECO:0000313" key="8">
    <source>
        <dbReference type="Proteomes" id="UP000599312"/>
    </source>
</evidence>
<sequence length="342" mass="36928">MSDTSFLSLEQLTLAYDDNIAVRNLDLGIKRGELVALLGPSGCGKTTTMRSIAGLLTPKSGVIRLDGADITRVPANKRAVGLVFQSYALFPHLSVFENVAFGLRLKKVAKHELEKRVENGLKSVGLSKFAARKPAELSGGQQQRVALARSMVMEPKVLLLDEPLSNLDARLRLEMRTELQRVQKESGITMIFVTHDQVEALALADRIVVMRDGLIEQIGTPEDIYNKPASAFVADFVGFENVFALEAGQLKTPHGLINLSGSAPAGIAGLAWRPNTVKLDQGPYQGTVLGTSFAGRTREYLLDTPLGPIKAEVDAGFPGHELGTSLNFNLPVEDAAPLARFA</sequence>
<dbReference type="Gene3D" id="3.40.50.300">
    <property type="entry name" value="P-loop containing nucleotide triphosphate hydrolases"/>
    <property type="match status" value="1"/>
</dbReference>
<evidence type="ECO:0000313" key="7">
    <source>
        <dbReference type="EMBL" id="MBF9231927.1"/>
    </source>
</evidence>
<accession>A0A931BIW7</accession>
<reference evidence="7" key="1">
    <citation type="submission" date="2020-11" db="EMBL/GenBank/DDBJ databases">
        <authorList>
            <person name="Kim M.K."/>
        </authorList>
    </citation>
    <scope>NUCLEOTIDE SEQUENCE</scope>
    <source>
        <strain evidence="7">BT350</strain>
    </source>
</reference>
<dbReference type="GO" id="GO:0005524">
    <property type="term" value="F:ATP binding"/>
    <property type="evidence" value="ECO:0007669"/>
    <property type="project" value="UniProtKB-KW"/>
</dbReference>
<dbReference type="PANTHER" id="PTHR42781">
    <property type="entry name" value="SPERMIDINE/PUTRESCINE IMPORT ATP-BINDING PROTEIN POTA"/>
    <property type="match status" value="1"/>
</dbReference>
<comment type="similarity">
    <text evidence="2">Belongs to the ABC transporter superfamily.</text>
</comment>
<dbReference type="SMART" id="SM00382">
    <property type="entry name" value="AAA"/>
    <property type="match status" value="1"/>
</dbReference>
<evidence type="ECO:0000256" key="1">
    <source>
        <dbReference type="ARBA" id="ARBA00004417"/>
    </source>
</evidence>
<dbReference type="FunFam" id="3.40.50.300:FF:000042">
    <property type="entry name" value="Maltose/maltodextrin ABC transporter, ATP-binding protein"/>
    <property type="match status" value="1"/>
</dbReference>
<gene>
    <name evidence="7" type="ORF">I2H38_00905</name>
</gene>
<dbReference type="GO" id="GO:0140359">
    <property type="term" value="F:ABC-type transporter activity"/>
    <property type="evidence" value="ECO:0007669"/>
    <property type="project" value="UniProtKB-ARBA"/>
</dbReference>
<feature type="domain" description="ABC transporter" evidence="6">
    <location>
        <begin position="7"/>
        <end position="237"/>
    </location>
</feature>
<dbReference type="SUPFAM" id="SSF52540">
    <property type="entry name" value="P-loop containing nucleoside triphosphate hydrolases"/>
    <property type="match status" value="1"/>
</dbReference>
<dbReference type="GO" id="GO:0043190">
    <property type="term" value="C:ATP-binding cassette (ABC) transporter complex"/>
    <property type="evidence" value="ECO:0007669"/>
    <property type="project" value="UniProtKB-ARBA"/>
</dbReference>
<evidence type="ECO:0000256" key="4">
    <source>
        <dbReference type="ARBA" id="ARBA00022741"/>
    </source>
</evidence>
<comment type="subcellular location">
    <subcellularLocation>
        <location evidence="1">Cell inner membrane</location>
        <topology evidence="1">Peripheral membrane protein</topology>
    </subcellularLocation>
</comment>
<dbReference type="InterPro" id="IPR050093">
    <property type="entry name" value="ABC_SmlMolc_Importer"/>
</dbReference>
<dbReference type="InterPro" id="IPR003593">
    <property type="entry name" value="AAA+_ATPase"/>
</dbReference>
<evidence type="ECO:0000256" key="5">
    <source>
        <dbReference type="ARBA" id="ARBA00022840"/>
    </source>
</evidence>
<dbReference type="Proteomes" id="UP000599312">
    <property type="component" value="Unassembled WGS sequence"/>
</dbReference>
<dbReference type="GO" id="GO:0016887">
    <property type="term" value="F:ATP hydrolysis activity"/>
    <property type="evidence" value="ECO:0007669"/>
    <property type="project" value="InterPro"/>
</dbReference>
<dbReference type="PANTHER" id="PTHR42781:SF4">
    <property type="entry name" value="SPERMIDINE_PUTRESCINE IMPORT ATP-BINDING PROTEIN POTA"/>
    <property type="match status" value="1"/>
</dbReference>
<dbReference type="PROSITE" id="PS50893">
    <property type="entry name" value="ABC_TRANSPORTER_2"/>
    <property type="match status" value="1"/>
</dbReference>
<dbReference type="RefSeq" id="WP_196269918.1">
    <property type="nucleotide sequence ID" value="NZ_JADQDO010000001.1"/>
</dbReference>
<dbReference type="InterPro" id="IPR003439">
    <property type="entry name" value="ABC_transporter-like_ATP-bd"/>
</dbReference>
<proteinExistence type="inferred from homology"/>
<name>A0A931BIW7_9HYPH</name>
<dbReference type="EMBL" id="JADQDO010000001">
    <property type="protein sequence ID" value="MBF9231927.1"/>
    <property type="molecule type" value="Genomic_DNA"/>
</dbReference>
<keyword evidence="4" id="KW-0547">Nucleotide-binding</keyword>
<keyword evidence="8" id="KW-1185">Reference proteome</keyword>